<dbReference type="GO" id="GO:0015938">
    <property type="term" value="P:coenzyme A catabolic process"/>
    <property type="evidence" value="ECO:0007669"/>
    <property type="project" value="TreeGrafter"/>
</dbReference>
<dbReference type="PROSITE" id="PS51462">
    <property type="entry name" value="NUDIX"/>
    <property type="match status" value="1"/>
</dbReference>
<dbReference type="AlphaFoldDB" id="A0A0C3RPQ9"/>
<reference evidence="2 3" key="1">
    <citation type="journal article" date="2014" name="PLoS Genet.">
        <title>Analysis of the Phlebiopsis gigantea genome, transcriptome and secretome provides insight into its pioneer colonization strategies of wood.</title>
        <authorList>
            <person name="Hori C."/>
            <person name="Ishida T."/>
            <person name="Igarashi K."/>
            <person name="Samejima M."/>
            <person name="Suzuki H."/>
            <person name="Master E."/>
            <person name="Ferreira P."/>
            <person name="Ruiz-Duenas F.J."/>
            <person name="Held B."/>
            <person name="Canessa P."/>
            <person name="Larrondo L.F."/>
            <person name="Schmoll M."/>
            <person name="Druzhinina I.S."/>
            <person name="Kubicek C.P."/>
            <person name="Gaskell J.A."/>
            <person name="Kersten P."/>
            <person name="St John F."/>
            <person name="Glasner J."/>
            <person name="Sabat G."/>
            <person name="Splinter BonDurant S."/>
            <person name="Syed K."/>
            <person name="Yadav J."/>
            <person name="Mgbeahuruike A.C."/>
            <person name="Kovalchuk A."/>
            <person name="Asiegbu F.O."/>
            <person name="Lackner G."/>
            <person name="Hoffmeister D."/>
            <person name="Rencoret J."/>
            <person name="Gutierrez A."/>
            <person name="Sun H."/>
            <person name="Lindquist E."/>
            <person name="Barry K."/>
            <person name="Riley R."/>
            <person name="Grigoriev I.V."/>
            <person name="Henrissat B."/>
            <person name="Kues U."/>
            <person name="Berka R.M."/>
            <person name="Martinez A.T."/>
            <person name="Covert S.F."/>
            <person name="Blanchette R.A."/>
            <person name="Cullen D."/>
        </authorList>
    </citation>
    <scope>NUCLEOTIDE SEQUENCE [LARGE SCALE GENOMIC DNA]</scope>
    <source>
        <strain evidence="2 3">11061_1 CR5-6</strain>
    </source>
</reference>
<protein>
    <recommendedName>
        <fullName evidence="1">Nudix hydrolase domain-containing protein</fullName>
    </recommendedName>
</protein>
<feature type="domain" description="Nudix hydrolase" evidence="1">
    <location>
        <begin position="57"/>
        <end position="193"/>
    </location>
</feature>
<evidence type="ECO:0000313" key="3">
    <source>
        <dbReference type="Proteomes" id="UP000053257"/>
    </source>
</evidence>
<dbReference type="STRING" id="745531.A0A0C3RPQ9"/>
<dbReference type="SUPFAM" id="SSF55811">
    <property type="entry name" value="Nudix"/>
    <property type="match status" value="1"/>
</dbReference>
<keyword evidence="3" id="KW-1185">Reference proteome</keyword>
<evidence type="ECO:0000313" key="2">
    <source>
        <dbReference type="EMBL" id="KIP01561.1"/>
    </source>
</evidence>
<dbReference type="InterPro" id="IPR045121">
    <property type="entry name" value="CoAse"/>
</dbReference>
<dbReference type="Pfam" id="PF00293">
    <property type="entry name" value="NUDIX"/>
    <property type="match status" value="1"/>
</dbReference>
<dbReference type="PANTHER" id="PTHR12992:SF45">
    <property type="entry name" value="NUDIX HYDROLASE DOMAIN-CONTAINING PROTEIN"/>
    <property type="match status" value="1"/>
</dbReference>
<dbReference type="InterPro" id="IPR015797">
    <property type="entry name" value="NUDIX_hydrolase-like_dom_sf"/>
</dbReference>
<dbReference type="EMBL" id="KN840767">
    <property type="protein sequence ID" value="KIP01561.1"/>
    <property type="molecule type" value="Genomic_DNA"/>
</dbReference>
<dbReference type="GO" id="GO:0010945">
    <property type="term" value="F:coenzyme A diphosphatase activity"/>
    <property type="evidence" value="ECO:0007669"/>
    <property type="project" value="InterPro"/>
</dbReference>
<dbReference type="InterPro" id="IPR000086">
    <property type="entry name" value="NUDIX_hydrolase_dom"/>
</dbReference>
<sequence>MSDGGKNKSRSSLLRFHRPQLRLESAPIPPLKPESRTCIRSLVDHKIPKQTVKVPNSRRASVLVALFAGRYGDLYVLLSQRAANLRTFPGDTSLPGGKWDEDDCDAEATARREAFEEIGLPNDKQRVPLLCIMEPFLAGGNLIVTPVVVLVLDNTIRPILNEGEVASLFSHSLISFLSEEAPFPIPPDSEIAYHTYSDIRDWVPSGSSSSTYATDTTARPMRMHRFLTGREASGTNSIKPVFGLTAAILIRVAAVGYSRAPAFEVCAPGQWSMQRRIESALRWNPVFREARWKEGMAYPDEEEEWREWRREGGVVVPQRNRKAREVLSRSRL</sequence>
<dbReference type="HOGENOM" id="CLU_040940_2_0_1"/>
<proteinExistence type="predicted"/>
<dbReference type="CDD" id="cd03426">
    <property type="entry name" value="NUDIX_CoAse_Nudt7"/>
    <property type="match status" value="1"/>
</dbReference>
<dbReference type="Gene3D" id="3.90.79.10">
    <property type="entry name" value="Nucleoside Triphosphate Pyrophosphohydrolase"/>
    <property type="match status" value="1"/>
</dbReference>
<organism evidence="2 3">
    <name type="scientific">Phlebiopsis gigantea (strain 11061_1 CR5-6)</name>
    <name type="common">White-rot fungus</name>
    <name type="synonym">Peniophora gigantea</name>
    <dbReference type="NCBI Taxonomy" id="745531"/>
    <lineage>
        <taxon>Eukaryota</taxon>
        <taxon>Fungi</taxon>
        <taxon>Dikarya</taxon>
        <taxon>Basidiomycota</taxon>
        <taxon>Agaricomycotina</taxon>
        <taxon>Agaricomycetes</taxon>
        <taxon>Polyporales</taxon>
        <taxon>Phanerochaetaceae</taxon>
        <taxon>Phlebiopsis</taxon>
    </lineage>
</organism>
<gene>
    <name evidence="2" type="ORF">PHLGIDRAFT_32503</name>
</gene>
<dbReference type="PANTHER" id="PTHR12992">
    <property type="entry name" value="NUDIX HYDROLASE"/>
    <property type="match status" value="1"/>
</dbReference>
<evidence type="ECO:0000259" key="1">
    <source>
        <dbReference type="PROSITE" id="PS51462"/>
    </source>
</evidence>
<dbReference type="Proteomes" id="UP000053257">
    <property type="component" value="Unassembled WGS sequence"/>
</dbReference>
<name>A0A0C3RPQ9_PHLG1</name>
<dbReference type="OrthoDB" id="10260614at2759"/>
<accession>A0A0C3RPQ9</accession>